<reference evidence="2" key="1">
    <citation type="journal article" date="2010" name="Genome Res.">
        <title>Population genomic sequencing of Coccidioides fungi reveals recent hybridization and transposon control.</title>
        <authorList>
            <person name="Neafsey D.E."/>
            <person name="Barker B.M."/>
            <person name="Sharpton T.J."/>
            <person name="Stajich J.E."/>
            <person name="Park D.J."/>
            <person name="Whiston E."/>
            <person name="Hung C.-Y."/>
            <person name="McMahan C."/>
            <person name="White J."/>
            <person name="Sykes S."/>
            <person name="Heiman D."/>
            <person name="Young S."/>
            <person name="Zeng Q."/>
            <person name="Abouelleil A."/>
            <person name="Aftuck L."/>
            <person name="Bessette D."/>
            <person name="Brown A."/>
            <person name="FitzGerald M."/>
            <person name="Lui A."/>
            <person name="Macdonald J.P."/>
            <person name="Priest M."/>
            <person name="Orbach M.J."/>
            <person name="Galgiani J.N."/>
            <person name="Kirkland T.N."/>
            <person name="Cole G.T."/>
            <person name="Birren B.W."/>
            <person name="Henn M.R."/>
            <person name="Taylor J.W."/>
            <person name="Rounsley S.D."/>
        </authorList>
    </citation>
    <scope>NUCLEOTIDE SEQUENCE [LARGE SCALE GENOMIC DNA]</scope>
    <source>
        <strain evidence="2">RMSCC 2394</strain>
    </source>
</reference>
<sequence length="122" mass="13929">MRSKFERICSLYQNFPEAIDDQYLYVLEIRSNIHITCEVARWAMLRLGKLPSLPFEYVFNLAYLTASRMLANDYLAFLRTYSGQHGPDTSALLGPSIEAGMQPDFLIPSQALSKAKEPQVHQ</sequence>
<dbReference type="Proteomes" id="UP000054565">
    <property type="component" value="Unassembled WGS sequence"/>
</dbReference>
<protein>
    <submittedName>
        <fullName evidence="1">Uncharacterized protein</fullName>
    </submittedName>
</protein>
<name>A0A0J6YRG7_COCIT</name>
<evidence type="ECO:0000313" key="1">
    <source>
        <dbReference type="EMBL" id="KMP09538.1"/>
    </source>
</evidence>
<evidence type="ECO:0000313" key="2">
    <source>
        <dbReference type="Proteomes" id="UP000054565"/>
    </source>
</evidence>
<dbReference type="EMBL" id="DS028099">
    <property type="protein sequence ID" value="KMP09538.1"/>
    <property type="molecule type" value="Genomic_DNA"/>
</dbReference>
<organism evidence="1 2">
    <name type="scientific">Coccidioides immitis RMSCC 2394</name>
    <dbReference type="NCBI Taxonomy" id="404692"/>
    <lineage>
        <taxon>Eukaryota</taxon>
        <taxon>Fungi</taxon>
        <taxon>Dikarya</taxon>
        <taxon>Ascomycota</taxon>
        <taxon>Pezizomycotina</taxon>
        <taxon>Eurotiomycetes</taxon>
        <taxon>Eurotiomycetidae</taxon>
        <taxon>Onygenales</taxon>
        <taxon>Onygenaceae</taxon>
        <taxon>Coccidioides</taxon>
    </lineage>
</organism>
<proteinExistence type="predicted"/>
<gene>
    <name evidence="1" type="ORF">CIRG_09707</name>
</gene>
<accession>A0A0J6YRG7</accession>
<dbReference type="AlphaFoldDB" id="A0A0J6YRG7"/>